<dbReference type="Proteomes" id="UP000051176">
    <property type="component" value="Unassembled WGS sequence"/>
</dbReference>
<evidence type="ECO:0000256" key="1">
    <source>
        <dbReference type="SAM" id="Phobius"/>
    </source>
</evidence>
<evidence type="ECO:0008006" key="4">
    <source>
        <dbReference type="Google" id="ProtNLM"/>
    </source>
</evidence>
<feature type="transmembrane region" description="Helical" evidence="1">
    <location>
        <begin position="440"/>
        <end position="459"/>
    </location>
</feature>
<evidence type="ECO:0000313" key="2">
    <source>
        <dbReference type="EMBL" id="KRK37651.1"/>
    </source>
</evidence>
<feature type="transmembrane region" description="Helical" evidence="1">
    <location>
        <begin position="276"/>
        <end position="293"/>
    </location>
</feature>
<dbReference type="eggNOG" id="COG1807">
    <property type="taxonomic scope" value="Bacteria"/>
</dbReference>
<dbReference type="STRING" id="357278.IV61_GL002303"/>
<protein>
    <recommendedName>
        <fullName evidence="4">Integral membrane protein</fullName>
    </recommendedName>
</protein>
<proteinExistence type="predicted"/>
<feature type="transmembrane region" description="Helical" evidence="1">
    <location>
        <begin position="204"/>
        <end position="221"/>
    </location>
</feature>
<dbReference type="RefSeq" id="WP_020088947.1">
    <property type="nucleotide sequence ID" value="NZ_AZCZ01000009.1"/>
</dbReference>
<dbReference type="EMBL" id="AZCZ01000009">
    <property type="protein sequence ID" value="KRK37651.1"/>
    <property type="molecule type" value="Genomic_DNA"/>
</dbReference>
<sequence length="689" mass="77834">MAIRQHLTTGLSGLISLMFLLTGVLAGLVPVTFRIDHDWLSPLIIILGAGIYLGGVGLAFRWFHRLSKHQHRYLSLGLWALLLAIQLWVAVNWISAPRADLYFVHQQAVSLLEGSAHWNRYFYTYSNNVSFTILLSGLLKVGRWLGFSSGVWLNLVQFAWLDCGLVTVWYVLTKKNPARGHLFLGIILGTVPLYAYALNTYNDTYVLPMGLFAVVLVRGLLRATNWRQTVPRALGLGIILTSTYLLKANFIVLIIATILILWLLPNATTHPFLTRSWVTLLLLALLAGGTIGNRTAQQAAGFQSNPDQALPATSWIAMSWNPAYYGQYNCHDVGRIMAQPTAAAKQAQAKTNFKDYLHQLGPSGIIHHLYRKAKLFLATGTFDSFQISPAYDRAPNWYRQHRNTIDWLLANWCQMNYLALLIVNCGWGIQQIRRRKFSTGYLLGGLFIIGMACFHVIFWESEERYALPLLPLLIAGTAAGYRQPLNLLRWSQRSRWLPLGLAIGFTAALGIGAWQNYGLVTRSRSHPVSVVSQNEGRYYQNHKVWLQQNQRLTQPFTAPLPFNHVLINNGESFTGNVTLRTASGKLAWQSRGKPLSLTQTLPRPLPAGHYTLTLTATRYDPQKIVTAPANYPLLAQPLTTHPHQYLRFFIDQRSVSPILTPSKLWLIIGTLWLGGLIIIDRFYWYRRHI</sequence>
<gene>
    <name evidence="2" type="ORF">FD07_GL002259</name>
</gene>
<organism evidence="2 3">
    <name type="scientific">Levilactobacillus parabrevis ATCC 53295</name>
    <dbReference type="NCBI Taxonomy" id="1267003"/>
    <lineage>
        <taxon>Bacteria</taxon>
        <taxon>Bacillati</taxon>
        <taxon>Bacillota</taxon>
        <taxon>Bacilli</taxon>
        <taxon>Lactobacillales</taxon>
        <taxon>Lactobacillaceae</taxon>
        <taxon>Levilactobacillus</taxon>
    </lineage>
</organism>
<feature type="transmembrane region" description="Helical" evidence="1">
    <location>
        <begin position="12"/>
        <end position="33"/>
    </location>
</feature>
<dbReference type="PATRIC" id="fig|1267003.4.peg.2388"/>
<feature type="transmembrane region" description="Helical" evidence="1">
    <location>
        <begin position="39"/>
        <end position="61"/>
    </location>
</feature>
<keyword evidence="1" id="KW-0472">Membrane</keyword>
<feature type="transmembrane region" description="Helical" evidence="1">
    <location>
        <begin position="181"/>
        <end position="198"/>
    </location>
</feature>
<keyword evidence="1" id="KW-0812">Transmembrane</keyword>
<feature type="transmembrane region" description="Helical" evidence="1">
    <location>
        <begin position="73"/>
        <end position="94"/>
    </location>
</feature>
<dbReference type="AlphaFoldDB" id="A0A0R1GZV0"/>
<feature type="transmembrane region" description="Helical" evidence="1">
    <location>
        <begin position="496"/>
        <end position="514"/>
    </location>
</feature>
<name>A0A0R1GZV0_9LACO</name>
<dbReference type="OrthoDB" id="2240371at2"/>
<reference evidence="2 3" key="1">
    <citation type="journal article" date="2015" name="Genome Announc.">
        <title>Expanding the biotechnology potential of lactobacilli through comparative genomics of 213 strains and associated genera.</title>
        <authorList>
            <person name="Sun Z."/>
            <person name="Harris H.M."/>
            <person name="McCann A."/>
            <person name="Guo C."/>
            <person name="Argimon S."/>
            <person name="Zhang W."/>
            <person name="Yang X."/>
            <person name="Jeffery I.B."/>
            <person name="Cooney J.C."/>
            <person name="Kagawa T.F."/>
            <person name="Liu W."/>
            <person name="Song Y."/>
            <person name="Salvetti E."/>
            <person name="Wrobel A."/>
            <person name="Rasinkangas P."/>
            <person name="Parkhill J."/>
            <person name="Rea M.C."/>
            <person name="O'Sullivan O."/>
            <person name="Ritari J."/>
            <person name="Douillard F.P."/>
            <person name="Paul Ross R."/>
            <person name="Yang R."/>
            <person name="Briner A.E."/>
            <person name="Felis G.E."/>
            <person name="de Vos W.M."/>
            <person name="Barrangou R."/>
            <person name="Klaenhammer T.R."/>
            <person name="Caufield P.W."/>
            <person name="Cui Y."/>
            <person name="Zhang H."/>
            <person name="O'Toole P.W."/>
        </authorList>
    </citation>
    <scope>NUCLEOTIDE SEQUENCE [LARGE SCALE GENOMIC DNA]</scope>
    <source>
        <strain evidence="2 3">ATCC 53295</strain>
    </source>
</reference>
<keyword evidence="1" id="KW-1133">Transmembrane helix</keyword>
<comment type="caution">
    <text evidence="2">The sequence shown here is derived from an EMBL/GenBank/DDBJ whole genome shotgun (WGS) entry which is preliminary data.</text>
</comment>
<evidence type="ECO:0000313" key="3">
    <source>
        <dbReference type="Proteomes" id="UP000051176"/>
    </source>
</evidence>
<feature type="transmembrane region" description="Helical" evidence="1">
    <location>
        <begin position="233"/>
        <end position="264"/>
    </location>
</feature>
<feature type="transmembrane region" description="Helical" evidence="1">
    <location>
        <begin position="151"/>
        <end position="172"/>
    </location>
</feature>
<keyword evidence="3" id="KW-1185">Reference proteome</keyword>
<feature type="transmembrane region" description="Helical" evidence="1">
    <location>
        <begin position="664"/>
        <end position="684"/>
    </location>
</feature>
<accession>A0A0R1GZV0</accession>